<dbReference type="Proteomes" id="UP000663859">
    <property type="component" value="Unassembled WGS sequence"/>
</dbReference>
<evidence type="ECO:0000256" key="9">
    <source>
        <dbReference type="SAM" id="Phobius"/>
    </source>
</evidence>
<dbReference type="PANTHER" id="PTHR30625:SF15">
    <property type="entry name" value="BIOPOLYMER TRANSPORT PROTEIN EXBB"/>
    <property type="match status" value="1"/>
</dbReference>
<comment type="similarity">
    <text evidence="8">Belongs to the exbB/tolQ family.</text>
</comment>
<feature type="transmembrane region" description="Helical" evidence="9">
    <location>
        <begin position="165"/>
        <end position="186"/>
    </location>
</feature>
<dbReference type="AlphaFoldDB" id="A0A8J2BUC6"/>
<dbReference type="RefSeq" id="WP_174582227.1">
    <property type="nucleotide sequence ID" value="NZ_CAJNOB010000034.1"/>
</dbReference>
<feature type="transmembrane region" description="Helical" evidence="9">
    <location>
        <begin position="20"/>
        <end position="37"/>
    </location>
</feature>
<feature type="transmembrane region" description="Helical" evidence="9">
    <location>
        <begin position="117"/>
        <end position="145"/>
    </location>
</feature>
<dbReference type="PANTHER" id="PTHR30625">
    <property type="entry name" value="PROTEIN TOLQ"/>
    <property type="match status" value="1"/>
</dbReference>
<evidence type="ECO:0000256" key="7">
    <source>
        <dbReference type="ARBA" id="ARBA00023136"/>
    </source>
</evidence>
<dbReference type="InterPro" id="IPR050790">
    <property type="entry name" value="ExbB/TolQ_transport"/>
</dbReference>
<name>A0A8J2BUC6_9BACT</name>
<evidence type="ECO:0000256" key="6">
    <source>
        <dbReference type="ARBA" id="ARBA00022989"/>
    </source>
</evidence>
<gene>
    <name evidence="11" type="primary">tolQ</name>
    <name evidence="11" type="ORF">MPNT_40121</name>
</gene>
<keyword evidence="12" id="KW-1185">Reference proteome</keyword>
<evidence type="ECO:0000256" key="1">
    <source>
        <dbReference type="ARBA" id="ARBA00004651"/>
    </source>
</evidence>
<keyword evidence="3" id="KW-1003">Cell membrane</keyword>
<evidence type="ECO:0000256" key="2">
    <source>
        <dbReference type="ARBA" id="ARBA00022448"/>
    </source>
</evidence>
<dbReference type="InterPro" id="IPR002898">
    <property type="entry name" value="MotA_ExbB_proton_chnl"/>
</dbReference>
<reference evidence="11" key="1">
    <citation type="submission" date="2021-02" db="EMBL/GenBank/DDBJ databases">
        <authorList>
            <person name="Cremers G."/>
            <person name="Picone N."/>
        </authorList>
    </citation>
    <scope>NUCLEOTIDE SEQUENCE</scope>
    <source>
        <strain evidence="11">PQ17</strain>
    </source>
</reference>
<evidence type="ECO:0000256" key="8">
    <source>
        <dbReference type="RuleBase" id="RU004057"/>
    </source>
</evidence>
<feature type="domain" description="MotA/TolQ/ExbB proton channel" evidence="10">
    <location>
        <begin position="77"/>
        <end position="197"/>
    </location>
</feature>
<comment type="caution">
    <text evidence="11">The sequence shown here is derived from an EMBL/GenBank/DDBJ whole genome shotgun (WGS) entry which is preliminary data.</text>
</comment>
<keyword evidence="5 8" id="KW-0653">Protein transport</keyword>
<comment type="subcellular location">
    <subcellularLocation>
        <location evidence="1">Cell membrane</location>
        <topology evidence="1">Multi-pass membrane protein</topology>
    </subcellularLocation>
    <subcellularLocation>
        <location evidence="8">Membrane</location>
        <topology evidence="8">Multi-pass membrane protein</topology>
    </subcellularLocation>
</comment>
<evidence type="ECO:0000256" key="4">
    <source>
        <dbReference type="ARBA" id="ARBA00022692"/>
    </source>
</evidence>
<evidence type="ECO:0000259" key="10">
    <source>
        <dbReference type="Pfam" id="PF01618"/>
    </source>
</evidence>
<evidence type="ECO:0000313" key="12">
    <source>
        <dbReference type="Proteomes" id="UP000663859"/>
    </source>
</evidence>
<proteinExistence type="inferred from homology"/>
<evidence type="ECO:0000256" key="3">
    <source>
        <dbReference type="ARBA" id="ARBA00022475"/>
    </source>
</evidence>
<protein>
    <submittedName>
        <fullName evidence="11">MotA/TolQ/ExbB proton channel family protein</fullName>
    </submittedName>
</protein>
<dbReference type="Pfam" id="PF01618">
    <property type="entry name" value="MotA_ExbB"/>
    <property type="match status" value="1"/>
</dbReference>
<dbReference type="GO" id="GO:0017038">
    <property type="term" value="P:protein import"/>
    <property type="evidence" value="ECO:0007669"/>
    <property type="project" value="TreeGrafter"/>
</dbReference>
<dbReference type="GO" id="GO:0005886">
    <property type="term" value="C:plasma membrane"/>
    <property type="evidence" value="ECO:0007669"/>
    <property type="project" value="UniProtKB-SubCell"/>
</dbReference>
<keyword evidence="7 9" id="KW-0472">Membrane</keyword>
<keyword evidence="2 8" id="KW-0813">Transport</keyword>
<dbReference type="EMBL" id="CAJNOB010000034">
    <property type="protein sequence ID" value="CAF0701053.1"/>
    <property type="molecule type" value="Genomic_DNA"/>
</dbReference>
<keyword evidence="6 9" id="KW-1133">Transmembrane helix</keyword>
<keyword evidence="4 9" id="KW-0812">Transmembrane</keyword>
<evidence type="ECO:0000256" key="5">
    <source>
        <dbReference type="ARBA" id="ARBA00022927"/>
    </source>
</evidence>
<accession>A0A8J2BUC6</accession>
<evidence type="ECO:0000313" key="11">
    <source>
        <dbReference type="EMBL" id="CAF0701053.1"/>
    </source>
</evidence>
<sequence length="217" mass="23013">MNLLLEAWGPLGRFLEAGGVFSYLVVGCSVVAVAIILEKAFSLRRGQVVPSEVAQAISELGSARTLGALEELCAREKSVLERLVLASLRNLALSKFENAEALQTKARAEIARLERGLVVLEIIVGIGPLLGLLGTISGLITIFGQVGEQGLSSQGGMIARGISEALHTTLLGLGVSVPCLVAHSIYSRRVELYSVELEDLCLELLAKLYGEGAVARF</sequence>
<organism evidence="11 12">
    <name type="scientific">Candidatus Methylacidithermus pantelleriae</name>
    <dbReference type="NCBI Taxonomy" id="2744239"/>
    <lineage>
        <taxon>Bacteria</taxon>
        <taxon>Pseudomonadati</taxon>
        <taxon>Verrucomicrobiota</taxon>
        <taxon>Methylacidiphilae</taxon>
        <taxon>Methylacidiphilales</taxon>
        <taxon>Methylacidiphilaceae</taxon>
        <taxon>Candidatus Methylacidithermus</taxon>
    </lineage>
</organism>